<evidence type="ECO:0000259" key="8">
    <source>
        <dbReference type="PROSITE" id="PS50404"/>
    </source>
</evidence>
<comment type="caution">
    <text evidence="10">The sequence shown here is derived from an EMBL/GenBank/DDBJ whole genome shotgun (WGS) entry which is preliminary data.</text>
</comment>
<dbReference type="GO" id="GO:0005829">
    <property type="term" value="C:cytosol"/>
    <property type="evidence" value="ECO:0007669"/>
    <property type="project" value="UniProtKB-SubCell"/>
</dbReference>
<dbReference type="InterPro" id="IPR045073">
    <property type="entry name" value="Omega/Tau-like"/>
</dbReference>
<dbReference type="Pfam" id="PF00043">
    <property type="entry name" value="GST_C"/>
    <property type="match status" value="1"/>
</dbReference>
<feature type="domain" description="GST N-terminal" evidence="8">
    <location>
        <begin position="3"/>
        <end position="82"/>
    </location>
</feature>
<name>A0A9W7HW73_HIBTR</name>
<dbReference type="GO" id="GO:0006749">
    <property type="term" value="P:glutathione metabolic process"/>
    <property type="evidence" value="ECO:0007669"/>
    <property type="project" value="InterPro"/>
</dbReference>
<keyword evidence="4" id="KW-0216">Detoxification</keyword>
<dbReference type="Pfam" id="PF02798">
    <property type="entry name" value="GST_N"/>
    <property type="match status" value="1"/>
</dbReference>
<evidence type="ECO:0000259" key="9">
    <source>
        <dbReference type="PROSITE" id="PS50405"/>
    </source>
</evidence>
<evidence type="ECO:0000256" key="6">
    <source>
        <dbReference type="ARBA" id="ARBA00025743"/>
    </source>
</evidence>
<dbReference type="InterPro" id="IPR045074">
    <property type="entry name" value="GST_C_Tau"/>
</dbReference>
<protein>
    <recommendedName>
        <fullName evidence="2">glutathione transferase</fullName>
        <ecNumber evidence="2">2.5.1.18</ecNumber>
    </recommendedName>
</protein>
<keyword evidence="3" id="KW-0963">Cytoplasm</keyword>
<evidence type="ECO:0000256" key="3">
    <source>
        <dbReference type="ARBA" id="ARBA00022490"/>
    </source>
</evidence>
<dbReference type="InterPro" id="IPR036282">
    <property type="entry name" value="Glutathione-S-Trfase_C_sf"/>
</dbReference>
<evidence type="ECO:0000256" key="7">
    <source>
        <dbReference type="ARBA" id="ARBA00047960"/>
    </source>
</evidence>
<keyword evidence="11" id="KW-1185">Reference proteome</keyword>
<dbReference type="OrthoDB" id="202840at2759"/>
<evidence type="ECO:0000256" key="4">
    <source>
        <dbReference type="ARBA" id="ARBA00022575"/>
    </source>
</evidence>
<dbReference type="SFLD" id="SFLDS00019">
    <property type="entry name" value="Glutathione_Transferase_(cytos"/>
    <property type="match status" value="1"/>
</dbReference>
<dbReference type="AlphaFoldDB" id="A0A9W7HW73"/>
<accession>A0A9W7HW73</accession>
<dbReference type="PROSITE" id="PS50405">
    <property type="entry name" value="GST_CTER"/>
    <property type="match status" value="1"/>
</dbReference>
<dbReference type="InterPro" id="IPR040079">
    <property type="entry name" value="Glutathione_S-Trfase"/>
</dbReference>
<comment type="subcellular location">
    <subcellularLocation>
        <location evidence="1">Cytoplasm</location>
        <location evidence="1">Cytosol</location>
    </subcellularLocation>
</comment>
<comment type="catalytic activity">
    <reaction evidence="7">
        <text>RX + glutathione = an S-substituted glutathione + a halide anion + H(+)</text>
        <dbReference type="Rhea" id="RHEA:16437"/>
        <dbReference type="ChEBI" id="CHEBI:15378"/>
        <dbReference type="ChEBI" id="CHEBI:16042"/>
        <dbReference type="ChEBI" id="CHEBI:17792"/>
        <dbReference type="ChEBI" id="CHEBI:57925"/>
        <dbReference type="ChEBI" id="CHEBI:90779"/>
        <dbReference type="EC" id="2.5.1.18"/>
    </reaction>
</comment>
<dbReference type="InterPro" id="IPR004045">
    <property type="entry name" value="Glutathione_S-Trfase_N"/>
</dbReference>
<dbReference type="InterPro" id="IPR036249">
    <property type="entry name" value="Thioredoxin-like_sf"/>
</dbReference>
<dbReference type="Gene3D" id="1.20.1050.10">
    <property type="match status" value="1"/>
</dbReference>
<evidence type="ECO:0000256" key="2">
    <source>
        <dbReference type="ARBA" id="ARBA00012452"/>
    </source>
</evidence>
<dbReference type="SUPFAM" id="SSF47616">
    <property type="entry name" value="GST C-terminal domain-like"/>
    <property type="match status" value="1"/>
</dbReference>
<reference evidence="10" key="1">
    <citation type="submission" date="2023-05" db="EMBL/GenBank/DDBJ databases">
        <title>Genome and transcriptome analyses reveal genes involved in the formation of fine ridges on petal epidermal cells in Hibiscus trionum.</title>
        <authorList>
            <person name="Koshimizu S."/>
            <person name="Masuda S."/>
            <person name="Ishii T."/>
            <person name="Shirasu K."/>
            <person name="Hoshino A."/>
            <person name="Arita M."/>
        </authorList>
    </citation>
    <scope>NUCLEOTIDE SEQUENCE</scope>
    <source>
        <strain evidence="10">Hamamatsu line</strain>
    </source>
</reference>
<dbReference type="EMBL" id="BSYR01000020">
    <property type="protein sequence ID" value="GMI84577.1"/>
    <property type="molecule type" value="Genomic_DNA"/>
</dbReference>
<dbReference type="GO" id="GO:0009407">
    <property type="term" value="P:toxin catabolic process"/>
    <property type="evidence" value="ECO:0007669"/>
    <property type="project" value="UniProtKB-ARBA"/>
</dbReference>
<dbReference type="InterPro" id="IPR004046">
    <property type="entry name" value="GST_C"/>
</dbReference>
<dbReference type="GO" id="GO:0004364">
    <property type="term" value="F:glutathione transferase activity"/>
    <property type="evidence" value="ECO:0007669"/>
    <property type="project" value="UniProtKB-EC"/>
</dbReference>
<dbReference type="InterPro" id="IPR010987">
    <property type="entry name" value="Glutathione-S-Trfase_C-like"/>
</dbReference>
<feature type="domain" description="GST C-terminal" evidence="9">
    <location>
        <begin position="87"/>
        <end position="208"/>
    </location>
</feature>
<evidence type="ECO:0000313" key="10">
    <source>
        <dbReference type="EMBL" id="GMI84577.1"/>
    </source>
</evidence>
<dbReference type="Gene3D" id="3.40.30.10">
    <property type="entry name" value="Glutaredoxin"/>
    <property type="match status" value="1"/>
</dbReference>
<dbReference type="SFLD" id="SFLDG01152">
    <property type="entry name" value="Main.3:_Omega-_and_Tau-like"/>
    <property type="match status" value="1"/>
</dbReference>
<keyword evidence="5" id="KW-0808">Transferase</keyword>
<dbReference type="CDD" id="cd03058">
    <property type="entry name" value="GST_N_Tau"/>
    <property type="match status" value="1"/>
</dbReference>
<dbReference type="PANTHER" id="PTHR11260:SF729">
    <property type="entry name" value="GLUTATHIONE TRANSFERASE"/>
    <property type="match status" value="1"/>
</dbReference>
<dbReference type="EC" id="2.5.1.18" evidence="2"/>
<evidence type="ECO:0000256" key="5">
    <source>
        <dbReference type="ARBA" id="ARBA00022679"/>
    </source>
</evidence>
<dbReference type="FunFam" id="3.40.30.10:FF:000014">
    <property type="entry name" value="Tau class glutathione S-transferase"/>
    <property type="match status" value="1"/>
</dbReference>
<dbReference type="Proteomes" id="UP001165190">
    <property type="component" value="Unassembled WGS sequence"/>
</dbReference>
<sequence>MAEEVKLLKTWSSPFGLRIVWALKLKGIEYESIDEDLSNKSALLLHSNPVHKKIPVLIHNGKPISESLLILEYIDQTWTQNPILPQHPLEKARQRFWAKFNDDKLIPSIWSVFGNGGKEREEALLENLELVERELKVKGKRFFGGDEIGLADLAFGWLANLIGVFEAVTGLKLIDGRFPLLSAWIQEFSDIPVIKDSWPSHDELVVKYQALYDKFHAK</sequence>
<dbReference type="CDD" id="cd03185">
    <property type="entry name" value="GST_C_Tau"/>
    <property type="match status" value="1"/>
</dbReference>
<evidence type="ECO:0000256" key="1">
    <source>
        <dbReference type="ARBA" id="ARBA00004514"/>
    </source>
</evidence>
<dbReference type="SFLD" id="SFLDG00358">
    <property type="entry name" value="Main_(cytGST)"/>
    <property type="match status" value="1"/>
</dbReference>
<comment type="similarity">
    <text evidence="6">Belongs to the GST superfamily. Tau family.</text>
</comment>
<proteinExistence type="inferred from homology"/>
<organism evidence="10 11">
    <name type="scientific">Hibiscus trionum</name>
    <name type="common">Flower of an hour</name>
    <dbReference type="NCBI Taxonomy" id="183268"/>
    <lineage>
        <taxon>Eukaryota</taxon>
        <taxon>Viridiplantae</taxon>
        <taxon>Streptophyta</taxon>
        <taxon>Embryophyta</taxon>
        <taxon>Tracheophyta</taxon>
        <taxon>Spermatophyta</taxon>
        <taxon>Magnoliopsida</taxon>
        <taxon>eudicotyledons</taxon>
        <taxon>Gunneridae</taxon>
        <taxon>Pentapetalae</taxon>
        <taxon>rosids</taxon>
        <taxon>malvids</taxon>
        <taxon>Malvales</taxon>
        <taxon>Malvaceae</taxon>
        <taxon>Malvoideae</taxon>
        <taxon>Hibiscus</taxon>
    </lineage>
</organism>
<dbReference type="PANTHER" id="PTHR11260">
    <property type="entry name" value="GLUTATHIONE S-TRANSFERASE, GST, SUPERFAMILY, GST DOMAIN CONTAINING"/>
    <property type="match status" value="1"/>
</dbReference>
<evidence type="ECO:0000313" key="11">
    <source>
        <dbReference type="Proteomes" id="UP001165190"/>
    </source>
</evidence>
<gene>
    <name evidence="10" type="ORF">HRI_002127000</name>
</gene>
<dbReference type="PROSITE" id="PS50404">
    <property type="entry name" value="GST_NTER"/>
    <property type="match status" value="1"/>
</dbReference>
<dbReference type="SUPFAM" id="SSF52833">
    <property type="entry name" value="Thioredoxin-like"/>
    <property type="match status" value="1"/>
</dbReference>